<reference evidence="9 10" key="1">
    <citation type="submission" date="2017-06" db="EMBL/GenBank/DDBJ databases">
        <title>Comparative genomic analysis of Ambrosia Fusariam Clade fungi.</title>
        <authorList>
            <person name="Stajich J.E."/>
            <person name="Carrillo J."/>
            <person name="Kijimoto T."/>
            <person name="Eskalen A."/>
            <person name="O'Donnell K."/>
            <person name="Kasson M."/>
        </authorList>
    </citation>
    <scope>NUCLEOTIDE SEQUENCE [LARGE SCALE GENOMIC DNA]</scope>
    <source>
        <strain evidence="9">UCR3666</strain>
    </source>
</reference>
<dbReference type="PANTHER" id="PTHR43098:SF3">
    <property type="entry name" value="L-ORNITHINE N(5)-MONOOXYGENASE-RELATED"/>
    <property type="match status" value="1"/>
</dbReference>
<keyword evidence="10" id="KW-1185">Reference proteome</keyword>
<gene>
    <name evidence="9" type="ORF">CDV36_006837</name>
</gene>
<proteinExistence type="inferred from homology"/>
<dbReference type="PANTHER" id="PTHR43098">
    <property type="entry name" value="L-ORNITHINE N(5)-MONOOXYGENASE-RELATED"/>
    <property type="match status" value="1"/>
</dbReference>
<dbReference type="GO" id="GO:0050661">
    <property type="term" value="F:NADP binding"/>
    <property type="evidence" value="ECO:0007669"/>
    <property type="project" value="InterPro"/>
</dbReference>
<keyword evidence="4" id="KW-0274">FAD</keyword>
<keyword evidence="5" id="KW-0521">NADP</keyword>
<evidence type="ECO:0000256" key="3">
    <source>
        <dbReference type="ARBA" id="ARBA00022630"/>
    </source>
</evidence>
<evidence type="ECO:0000256" key="5">
    <source>
        <dbReference type="ARBA" id="ARBA00022857"/>
    </source>
</evidence>
<accession>A0A3M2S7F5</accession>
<dbReference type="Pfam" id="PF00743">
    <property type="entry name" value="FMO-like"/>
    <property type="match status" value="1"/>
</dbReference>
<feature type="compositionally biased region" description="Basic and acidic residues" evidence="8">
    <location>
        <begin position="228"/>
        <end position="240"/>
    </location>
</feature>
<dbReference type="AlphaFoldDB" id="A0A3M2S7F5"/>
<evidence type="ECO:0000256" key="7">
    <source>
        <dbReference type="ARBA" id="ARBA00023033"/>
    </source>
</evidence>
<name>A0A3M2S7F5_9HYPO</name>
<organism evidence="9 10">
    <name type="scientific">Fusarium kuroshium</name>
    <dbReference type="NCBI Taxonomy" id="2010991"/>
    <lineage>
        <taxon>Eukaryota</taxon>
        <taxon>Fungi</taxon>
        <taxon>Dikarya</taxon>
        <taxon>Ascomycota</taxon>
        <taxon>Pezizomycotina</taxon>
        <taxon>Sordariomycetes</taxon>
        <taxon>Hypocreomycetidae</taxon>
        <taxon>Hypocreales</taxon>
        <taxon>Nectriaceae</taxon>
        <taxon>Fusarium</taxon>
        <taxon>Fusarium solani species complex</taxon>
    </lineage>
</organism>
<dbReference type="InterPro" id="IPR020946">
    <property type="entry name" value="Flavin_mOase-like"/>
</dbReference>
<comment type="caution">
    <text evidence="9">The sequence shown here is derived from an EMBL/GenBank/DDBJ whole genome shotgun (WGS) entry which is preliminary data.</text>
</comment>
<dbReference type="GO" id="GO:0004499">
    <property type="term" value="F:N,N-dimethylaniline monooxygenase activity"/>
    <property type="evidence" value="ECO:0007669"/>
    <property type="project" value="InterPro"/>
</dbReference>
<dbReference type="OrthoDB" id="66881at2759"/>
<protein>
    <recommendedName>
        <fullName evidence="11">FAD/NAD(P)-binding domain-containing protein</fullName>
    </recommendedName>
</protein>
<keyword evidence="6" id="KW-0560">Oxidoreductase</keyword>
<evidence type="ECO:0000256" key="8">
    <source>
        <dbReference type="SAM" id="MobiDB-lite"/>
    </source>
</evidence>
<dbReference type="Gene3D" id="3.50.50.60">
    <property type="entry name" value="FAD/NAD(P)-binding domain"/>
    <property type="match status" value="2"/>
</dbReference>
<evidence type="ECO:0000256" key="4">
    <source>
        <dbReference type="ARBA" id="ARBA00022827"/>
    </source>
</evidence>
<sequence>MSDHATNGAPAKPDFDCLIVGAGFGGIYLLHRLRKLGYSCRIYEAGSDLGGVWNTSRYPGARVDTPIPVYEFSFEEVWKDWTWTETYPGAQEIRNYFQHVENVLHVKEHVDFNKRVVGAQYDVPSHRWIISTQDGTTATSRFFLVCAGFAAKTFIPDFKGLEKFKGEVHHSSSWPEQGIDVRGKRVGIIGTGSSGVQIVQEWGKLAKSTVVFQRTPNLSLPMRQTKASPEEQNKRKPEYPDFFKKRQQTYGGQPVEPWHKNVFDDTPQDREAFFERRWQEGGFGFWIANYRDLYTDLKANREAYDFWARKTRERLQDPVKRDIVAPLEPPHPFGTKRPSLEQDYFDVLNRPNVQVVDVKKNKIVEVLQDGIRTEDGSFFAVDAIALATGYDAITGSLTNMGLRNIDGVPLAEEWKKGATSYLGMTRNGYPNMFFVYSVHAPTAFSNGPSCVETQGSWIVDAIVKIDGSGLRYIEPTLEAEKEWKDKVNALSDRTLHPLTDSWYMGANIPGKPREQLNYLGGLDFYESECRRALEDWNGFNTV</sequence>
<keyword evidence="7" id="KW-0503">Monooxygenase</keyword>
<dbReference type="EMBL" id="NKUJ01000107">
    <property type="protein sequence ID" value="RMJ13493.1"/>
    <property type="molecule type" value="Genomic_DNA"/>
</dbReference>
<evidence type="ECO:0000256" key="2">
    <source>
        <dbReference type="ARBA" id="ARBA00010139"/>
    </source>
</evidence>
<dbReference type="SUPFAM" id="SSF51905">
    <property type="entry name" value="FAD/NAD(P)-binding domain"/>
    <property type="match status" value="2"/>
</dbReference>
<comment type="similarity">
    <text evidence="2">Belongs to the FAD-binding monooxygenase family.</text>
</comment>
<keyword evidence="3" id="KW-0285">Flavoprotein</keyword>
<dbReference type="Proteomes" id="UP000277212">
    <property type="component" value="Unassembled WGS sequence"/>
</dbReference>
<evidence type="ECO:0008006" key="11">
    <source>
        <dbReference type="Google" id="ProtNLM"/>
    </source>
</evidence>
<feature type="region of interest" description="Disordered" evidence="8">
    <location>
        <begin position="221"/>
        <end position="240"/>
    </location>
</feature>
<evidence type="ECO:0000313" key="10">
    <source>
        <dbReference type="Proteomes" id="UP000277212"/>
    </source>
</evidence>
<evidence type="ECO:0000256" key="6">
    <source>
        <dbReference type="ARBA" id="ARBA00023002"/>
    </source>
</evidence>
<dbReference type="GO" id="GO:0050660">
    <property type="term" value="F:flavin adenine dinucleotide binding"/>
    <property type="evidence" value="ECO:0007669"/>
    <property type="project" value="InterPro"/>
</dbReference>
<evidence type="ECO:0000256" key="1">
    <source>
        <dbReference type="ARBA" id="ARBA00001974"/>
    </source>
</evidence>
<dbReference type="InterPro" id="IPR050775">
    <property type="entry name" value="FAD-binding_Monooxygenases"/>
</dbReference>
<evidence type="ECO:0000313" key="9">
    <source>
        <dbReference type="EMBL" id="RMJ13493.1"/>
    </source>
</evidence>
<comment type="cofactor">
    <cofactor evidence="1">
        <name>FAD</name>
        <dbReference type="ChEBI" id="CHEBI:57692"/>
    </cofactor>
</comment>
<dbReference type="InterPro" id="IPR036188">
    <property type="entry name" value="FAD/NAD-bd_sf"/>
</dbReference>